<dbReference type="PANTHER" id="PTHR38436:SF1">
    <property type="entry name" value="ESTER CYCLASE"/>
    <property type="match status" value="1"/>
</dbReference>
<evidence type="ECO:0000313" key="1">
    <source>
        <dbReference type="EMBL" id="KAL1412116.1"/>
    </source>
</evidence>
<accession>A0ABR3QBN9</accession>
<keyword evidence="2" id="KW-1185">Reference proteome</keyword>
<dbReference type="Pfam" id="PF07366">
    <property type="entry name" value="SnoaL"/>
    <property type="match status" value="1"/>
</dbReference>
<dbReference type="RefSeq" id="XP_069212060.1">
    <property type="nucleotide sequence ID" value="XM_069351674.1"/>
</dbReference>
<dbReference type="SUPFAM" id="SSF54427">
    <property type="entry name" value="NTF2-like"/>
    <property type="match status" value="1"/>
</dbReference>
<sequence length="160" mass="17634">MSATKFTPDQNRAVIARYFAEYWGKGNVDIVDELCAPDYLIHYPMHGPVRGREASKKMLRDFRASFPDLTFWGVGPLIAENTREGDFVVGRWDGGGTHTGAPFADLALGSLDTAGTGKKMRFTGTTVFRLEGGKIVEEMGEEGALRALYQLGLVGDLRWT</sequence>
<reference evidence="1 2" key="1">
    <citation type="submission" date="2023-08" db="EMBL/GenBank/DDBJ databases">
        <title>Annotated Genome Sequence of Vanrija albida AlHP1.</title>
        <authorList>
            <person name="Herzog R."/>
        </authorList>
    </citation>
    <scope>NUCLEOTIDE SEQUENCE [LARGE SCALE GENOMIC DNA]</scope>
    <source>
        <strain evidence="1 2">AlHP1</strain>
    </source>
</reference>
<comment type="caution">
    <text evidence="1">The sequence shown here is derived from an EMBL/GenBank/DDBJ whole genome shotgun (WGS) entry which is preliminary data.</text>
</comment>
<dbReference type="EMBL" id="JBBXJM010000002">
    <property type="protein sequence ID" value="KAL1412116.1"/>
    <property type="molecule type" value="Genomic_DNA"/>
</dbReference>
<dbReference type="GeneID" id="95984159"/>
<proteinExistence type="predicted"/>
<evidence type="ECO:0000313" key="2">
    <source>
        <dbReference type="Proteomes" id="UP001565368"/>
    </source>
</evidence>
<dbReference type="Proteomes" id="UP001565368">
    <property type="component" value="Unassembled WGS sequence"/>
</dbReference>
<dbReference type="InterPro" id="IPR009959">
    <property type="entry name" value="Cyclase_SnoaL-like"/>
</dbReference>
<organism evidence="1 2">
    <name type="scientific">Vanrija albida</name>
    <dbReference type="NCBI Taxonomy" id="181172"/>
    <lineage>
        <taxon>Eukaryota</taxon>
        <taxon>Fungi</taxon>
        <taxon>Dikarya</taxon>
        <taxon>Basidiomycota</taxon>
        <taxon>Agaricomycotina</taxon>
        <taxon>Tremellomycetes</taxon>
        <taxon>Trichosporonales</taxon>
        <taxon>Trichosporonaceae</taxon>
        <taxon>Vanrija</taxon>
    </lineage>
</organism>
<dbReference type="Gene3D" id="3.10.450.50">
    <property type="match status" value="1"/>
</dbReference>
<protein>
    <recommendedName>
        <fullName evidence="3">SnoaL-like domain-containing protein</fullName>
    </recommendedName>
</protein>
<gene>
    <name evidence="1" type="ORF">Q8F55_003116</name>
</gene>
<dbReference type="InterPro" id="IPR032710">
    <property type="entry name" value="NTF2-like_dom_sf"/>
</dbReference>
<dbReference type="PANTHER" id="PTHR38436">
    <property type="entry name" value="POLYKETIDE CYCLASE SNOAL-LIKE DOMAIN"/>
    <property type="match status" value="1"/>
</dbReference>
<name>A0ABR3QBN9_9TREE</name>
<evidence type="ECO:0008006" key="3">
    <source>
        <dbReference type="Google" id="ProtNLM"/>
    </source>
</evidence>